<accession>A0A2N6K6E9</accession>
<sequence length="86" mass="9989">MPDSLMYQEDHFVVLETNQEEQFLTASELLEKLTGILQKLNPQDLPPDLRSLNSIEARAKYLLDTSCEFDIGPGQYLQWYAVRLEK</sequence>
<organism evidence="1 2">
    <name type="scientific">Fischerella muscicola CCMEE 5323</name>
    <dbReference type="NCBI Taxonomy" id="2019572"/>
    <lineage>
        <taxon>Bacteria</taxon>
        <taxon>Bacillati</taxon>
        <taxon>Cyanobacteriota</taxon>
        <taxon>Cyanophyceae</taxon>
        <taxon>Nostocales</taxon>
        <taxon>Hapalosiphonaceae</taxon>
        <taxon>Fischerella</taxon>
    </lineage>
</organism>
<dbReference type="Proteomes" id="UP000235036">
    <property type="component" value="Unassembled WGS sequence"/>
</dbReference>
<name>A0A2N6K6E9_FISMU</name>
<evidence type="ECO:0000313" key="1">
    <source>
        <dbReference type="EMBL" id="PLZ92483.1"/>
    </source>
</evidence>
<comment type="caution">
    <text evidence="1">The sequence shown here is derived from an EMBL/GenBank/DDBJ whole genome shotgun (WGS) entry which is preliminary data.</text>
</comment>
<dbReference type="EMBL" id="NRQW01000117">
    <property type="protein sequence ID" value="PLZ92483.1"/>
    <property type="molecule type" value="Genomic_DNA"/>
</dbReference>
<dbReference type="RefSeq" id="WP_026085685.1">
    <property type="nucleotide sequence ID" value="NZ_CAWNVR010000170.1"/>
</dbReference>
<dbReference type="PANTHER" id="PTHR36803:SF1">
    <property type="entry name" value="PROTEIN CHLORORESPIRATORY REDUCTION 7, CHLOROPLASTIC"/>
    <property type="match status" value="1"/>
</dbReference>
<reference evidence="1 2" key="1">
    <citation type="submission" date="2017-08" db="EMBL/GenBank/DDBJ databases">
        <title>Genomes of Fischerella (Mastigocladus) sp. strains.</title>
        <authorList>
            <person name="Miller S.R."/>
        </authorList>
    </citation>
    <scope>NUCLEOTIDE SEQUENCE [LARGE SCALE GENOMIC DNA]</scope>
    <source>
        <strain evidence="1 2">CCMEE 5323</strain>
    </source>
</reference>
<dbReference type="Gene3D" id="3.90.940.40">
    <property type="entry name" value="Protein CHLORORESPIRATORY REDUCTION 7"/>
    <property type="match status" value="1"/>
</dbReference>
<dbReference type="Pfam" id="PF12095">
    <property type="entry name" value="CRR7"/>
    <property type="match status" value="1"/>
</dbReference>
<dbReference type="InterPro" id="IPR038150">
    <property type="entry name" value="CRR7-like_sf"/>
</dbReference>
<dbReference type="PANTHER" id="PTHR36803">
    <property type="entry name" value="PROTEIN CHLORORESPIRATORY REDUCTION 7, CHLOROPLASTIC"/>
    <property type="match status" value="1"/>
</dbReference>
<proteinExistence type="predicted"/>
<evidence type="ECO:0000313" key="2">
    <source>
        <dbReference type="Proteomes" id="UP000235036"/>
    </source>
</evidence>
<protein>
    <submittedName>
        <fullName evidence="1">Chlororespiratory reduction protein 7</fullName>
    </submittedName>
</protein>
<gene>
    <name evidence="1" type="ORF">CEN44_05815</name>
</gene>
<dbReference type="AlphaFoldDB" id="A0A2N6K6E9"/>
<keyword evidence="2" id="KW-1185">Reference proteome</keyword>
<dbReference type="InterPro" id="IPR021954">
    <property type="entry name" value="CRR7"/>
</dbReference>